<protein>
    <recommendedName>
        <fullName evidence="2">Rhamnogalacturonase B N-terminal domain-containing protein</fullName>
    </recommendedName>
</protein>
<dbReference type="InterPro" id="IPR015364">
    <property type="entry name" value="RhgB_N"/>
</dbReference>
<evidence type="ECO:0000259" key="2">
    <source>
        <dbReference type="Pfam" id="PF09284"/>
    </source>
</evidence>
<dbReference type="SUPFAM" id="SSF74650">
    <property type="entry name" value="Galactose mutarotase-like"/>
    <property type="match status" value="1"/>
</dbReference>
<organism evidence="3 4">
    <name type="scientific">Rhizoctonia solani</name>
    <dbReference type="NCBI Taxonomy" id="456999"/>
    <lineage>
        <taxon>Eukaryota</taxon>
        <taxon>Fungi</taxon>
        <taxon>Dikarya</taxon>
        <taxon>Basidiomycota</taxon>
        <taxon>Agaricomycotina</taxon>
        <taxon>Agaricomycetes</taxon>
        <taxon>Cantharellales</taxon>
        <taxon>Ceratobasidiaceae</taxon>
        <taxon>Rhizoctonia</taxon>
    </lineage>
</organism>
<dbReference type="Pfam" id="PF09284">
    <property type="entry name" value="RhgB_N"/>
    <property type="match status" value="1"/>
</dbReference>
<feature type="domain" description="Rhamnogalacturonase B N-terminal" evidence="2">
    <location>
        <begin position="62"/>
        <end position="118"/>
    </location>
</feature>
<keyword evidence="1" id="KW-0732">Signal</keyword>
<dbReference type="EMBL" id="CYGV01001423">
    <property type="protein sequence ID" value="CUA74238.1"/>
    <property type="molecule type" value="Genomic_DNA"/>
</dbReference>
<reference evidence="3 4" key="1">
    <citation type="submission" date="2015-07" db="EMBL/GenBank/DDBJ databases">
        <authorList>
            <person name="Noorani M."/>
        </authorList>
    </citation>
    <scope>NUCLEOTIDE SEQUENCE [LARGE SCALE GENOMIC DNA]</scope>
    <source>
        <strain evidence="3">BBA 69670</strain>
    </source>
</reference>
<dbReference type="GO" id="GO:0030246">
    <property type="term" value="F:carbohydrate binding"/>
    <property type="evidence" value="ECO:0007669"/>
    <property type="project" value="InterPro"/>
</dbReference>
<dbReference type="AlphaFoldDB" id="A0A0K6G6H8"/>
<feature type="signal peptide" evidence="1">
    <location>
        <begin position="1"/>
        <end position="17"/>
    </location>
</feature>
<name>A0A0K6G6H8_9AGAM</name>
<dbReference type="GO" id="GO:0045490">
    <property type="term" value="P:pectin catabolic process"/>
    <property type="evidence" value="ECO:0007669"/>
    <property type="project" value="TreeGrafter"/>
</dbReference>
<accession>A0A0K6G6H8</accession>
<proteinExistence type="predicted"/>
<dbReference type="GO" id="GO:0016837">
    <property type="term" value="F:carbon-oxygen lyase activity, acting on polysaccharides"/>
    <property type="evidence" value="ECO:0007669"/>
    <property type="project" value="InterPro"/>
</dbReference>
<dbReference type="PANTHER" id="PTHR36574">
    <property type="entry name" value="RHAMNOGALACTURONATE LYASE-RELATED"/>
    <property type="match status" value="1"/>
</dbReference>
<evidence type="ECO:0000256" key="1">
    <source>
        <dbReference type="SAM" id="SignalP"/>
    </source>
</evidence>
<evidence type="ECO:0000313" key="3">
    <source>
        <dbReference type="EMBL" id="CUA74238.1"/>
    </source>
</evidence>
<dbReference type="Proteomes" id="UP000044841">
    <property type="component" value="Unassembled WGS sequence"/>
</dbReference>
<dbReference type="InterPro" id="IPR011013">
    <property type="entry name" value="Gal_mutarotase_sf_dom"/>
</dbReference>
<dbReference type="Gene3D" id="2.70.98.10">
    <property type="match status" value="1"/>
</dbReference>
<dbReference type="InterPro" id="IPR016590">
    <property type="entry name" value="Rhamnogalacturonase_B"/>
</dbReference>
<gene>
    <name evidence="3" type="ORF">RSOLAG22IIIB_05468</name>
</gene>
<evidence type="ECO:0000313" key="4">
    <source>
        <dbReference type="Proteomes" id="UP000044841"/>
    </source>
</evidence>
<dbReference type="PANTHER" id="PTHR36574:SF1">
    <property type="entry name" value="RHAMNOGALACTURONATE LYASE-RELATED"/>
    <property type="match status" value="1"/>
</dbReference>
<dbReference type="InterPro" id="IPR014718">
    <property type="entry name" value="GH-type_carb-bd"/>
</dbReference>
<keyword evidence="4" id="KW-1185">Reference proteome</keyword>
<sequence>MRFAPLVLLGLVPSTLAAFGVTKGSNYLDVDTGNKLVYRVSTTNGDITSIKYDGKELHSKVSGSTAIITIATSTLTQYYVARSGQSALYIGTYITAEPSIGELRFIARLQSSVFTTSPAPSNPRGASNLLVLSR</sequence>
<feature type="chain" id="PRO_5005502585" description="Rhamnogalacturonase B N-terminal domain-containing protein" evidence="1">
    <location>
        <begin position="18"/>
        <end position="134"/>
    </location>
</feature>